<protein>
    <submittedName>
        <fullName evidence="7">Uncharacterized RNA methyltransferase</fullName>
        <ecNumber evidence="7">2.1.1.-</ecNumber>
    </submittedName>
</protein>
<feature type="binding site" evidence="4">
    <location>
        <position position="406"/>
    </location>
    <ligand>
        <name>S-adenosyl-L-methionine</name>
        <dbReference type="ChEBI" id="CHEBI:59789"/>
    </ligand>
</feature>
<dbReference type="PROSITE" id="PS01230">
    <property type="entry name" value="TRMA_1"/>
    <property type="match status" value="1"/>
</dbReference>
<gene>
    <name evidence="7" type="primary">ruma1</name>
    <name evidence="7" type="ORF">CSEC_0047</name>
</gene>
<dbReference type="PANTHER" id="PTHR11061:SF30">
    <property type="entry name" value="TRNA (URACIL(54)-C(5))-METHYLTRANSFERASE"/>
    <property type="match status" value="1"/>
</dbReference>
<dbReference type="PANTHER" id="PTHR11061">
    <property type="entry name" value="RNA M5U METHYLTRANSFERASE"/>
    <property type="match status" value="1"/>
</dbReference>
<evidence type="ECO:0000256" key="2">
    <source>
        <dbReference type="ARBA" id="ARBA00022679"/>
    </source>
</evidence>
<dbReference type="InterPro" id="IPR002792">
    <property type="entry name" value="TRAM_dom"/>
</dbReference>
<evidence type="ECO:0000256" key="4">
    <source>
        <dbReference type="PROSITE-ProRule" id="PRU01024"/>
    </source>
</evidence>
<reference evidence="7" key="1">
    <citation type="submission" date="2013-12" db="EMBL/GenBank/DDBJ databases">
        <authorList>
            <person name="Linke B."/>
        </authorList>
    </citation>
    <scope>NUCLEOTIDE SEQUENCE [LARGE SCALE GENOMIC DNA]</scope>
    <source>
        <strain evidence="7">CRIB-18</strain>
    </source>
</reference>
<keyword evidence="8" id="KW-1185">Reference proteome</keyword>
<dbReference type="Pfam" id="PF05958">
    <property type="entry name" value="tRNA_U5-meth_tr"/>
    <property type="match status" value="1"/>
</dbReference>
<dbReference type="PROSITE" id="PS50926">
    <property type="entry name" value="TRAM"/>
    <property type="match status" value="1"/>
</dbReference>
<dbReference type="EMBL" id="CCEJ010000001">
    <property type="protein sequence ID" value="CDR32891.1"/>
    <property type="molecule type" value="Genomic_DNA"/>
</dbReference>
<feature type="active site" description="Nucleophile" evidence="4">
    <location>
        <position position="433"/>
    </location>
</feature>
<evidence type="ECO:0000259" key="6">
    <source>
        <dbReference type="PROSITE" id="PS50926"/>
    </source>
</evidence>
<dbReference type="SUPFAM" id="SSF53335">
    <property type="entry name" value="S-adenosyl-L-methionine-dependent methyltransferases"/>
    <property type="match status" value="1"/>
</dbReference>
<dbReference type="eggNOG" id="COG2265">
    <property type="taxonomic scope" value="Bacteria"/>
</dbReference>
<keyword evidence="2 4" id="KW-0808">Transferase</keyword>
<feature type="binding site" evidence="4">
    <location>
        <position position="335"/>
    </location>
    <ligand>
        <name>S-adenosyl-L-methionine</name>
        <dbReference type="ChEBI" id="CHEBI:59789"/>
    </ligand>
</feature>
<dbReference type="RefSeq" id="WP_041016678.1">
    <property type="nucleotide sequence ID" value="NZ_CCEJ010000001.1"/>
</dbReference>
<evidence type="ECO:0000256" key="5">
    <source>
        <dbReference type="PROSITE-ProRule" id="PRU10015"/>
    </source>
</evidence>
<feature type="binding site" evidence="4">
    <location>
        <position position="356"/>
    </location>
    <ligand>
        <name>S-adenosyl-L-methionine</name>
        <dbReference type="ChEBI" id="CHEBI:59789"/>
    </ligand>
</feature>
<feature type="binding site" evidence="4">
    <location>
        <position position="306"/>
    </location>
    <ligand>
        <name>S-adenosyl-L-methionine</name>
        <dbReference type="ChEBI" id="CHEBI:59789"/>
    </ligand>
</feature>
<reference evidence="7" key="2">
    <citation type="submission" date="2014-09" db="EMBL/GenBank/DDBJ databases">
        <title>Criblamydia sequanensis harbors a mega-plasmid encoding arsenite resistance.</title>
        <authorList>
            <person name="Bertelli C."/>
            <person name="Goesmann A."/>
            <person name="Greub G."/>
        </authorList>
    </citation>
    <scope>NUCLEOTIDE SEQUENCE [LARGE SCALE GENOMIC DNA]</scope>
    <source>
        <strain evidence="7">CRIB-18</strain>
    </source>
</reference>
<sequence>MKEKTLRLASVSIDSIDKKGNGVGSSLLDDTREIEVVVPFAIPGDIIRAKLGKKRKGAFFGSIDEIEKASSKRQEARCKHFGVCGGCRWQQMPYSEQLKIKDELVKQIFEPLINDKTCVHSIIPCDPNWGYRNKMEYSFSEDIKGNRYLGLIQDSSRGKVLNLTECHLVPPWFTNCMQEVREWWKNSNLKAYHPYSDKGSLRTLTLREGVRLGDRMAILTVSGNPEYVLSSSDIEDFVNVIINSSPVEKRGGNWSIFLRIQQVAKGMATNFYEMHLYGADYIREVLYLKEIPEPFLFHISPTAFFQPSLLQAEKLYSRVIELADIKKDSIVYDLYCGTGTLGIIAAKRAKHVVGIEVCPEAALDAKTNAKLNEIDNTTIFSGAVRHVLSQIKEEEKIGLPDIILIDPPRPGIDPVAMREILTLSTGKIVYVSCNPYTQFNDVKEFLQNGWKIESLQPVDQFAQTPHVENICVLSK</sequence>
<dbReference type="AlphaFoldDB" id="A0A090CXV5"/>
<comment type="similarity">
    <text evidence="4">Belongs to the class I-like SAM-binding methyltransferase superfamily. RNA M5U methyltransferase family.</text>
</comment>
<dbReference type="Proteomes" id="UP000031552">
    <property type="component" value="Unassembled WGS sequence"/>
</dbReference>
<feature type="active site" evidence="5">
    <location>
        <position position="433"/>
    </location>
</feature>
<evidence type="ECO:0000256" key="1">
    <source>
        <dbReference type="ARBA" id="ARBA00022603"/>
    </source>
</evidence>
<comment type="caution">
    <text evidence="7">The sequence shown here is derived from an EMBL/GenBank/DDBJ whole genome shotgun (WGS) entry which is preliminary data.</text>
</comment>
<evidence type="ECO:0000256" key="3">
    <source>
        <dbReference type="ARBA" id="ARBA00022691"/>
    </source>
</evidence>
<dbReference type="Gene3D" id="2.40.50.1070">
    <property type="match status" value="1"/>
</dbReference>
<dbReference type="Gene3D" id="3.40.50.150">
    <property type="entry name" value="Vaccinia Virus protein VP39"/>
    <property type="match status" value="1"/>
</dbReference>
<dbReference type="GO" id="GO:0070041">
    <property type="term" value="F:rRNA (uridine-C5-)-methyltransferase activity"/>
    <property type="evidence" value="ECO:0007669"/>
    <property type="project" value="TreeGrafter"/>
</dbReference>
<organism evidence="7 8">
    <name type="scientific">Candidatus Criblamydia sequanensis CRIB-18</name>
    <dbReference type="NCBI Taxonomy" id="1437425"/>
    <lineage>
        <taxon>Bacteria</taxon>
        <taxon>Pseudomonadati</taxon>
        <taxon>Chlamydiota</taxon>
        <taxon>Chlamydiia</taxon>
        <taxon>Parachlamydiales</taxon>
        <taxon>Candidatus Criblamydiaceae</taxon>
        <taxon>Candidatus Criblamydia</taxon>
    </lineage>
</organism>
<dbReference type="EC" id="2.1.1.-" evidence="7"/>
<dbReference type="PROSITE" id="PS51687">
    <property type="entry name" value="SAM_MT_RNA_M5U"/>
    <property type="match status" value="1"/>
</dbReference>
<name>A0A090CXV5_9BACT</name>
<dbReference type="InterPro" id="IPR030390">
    <property type="entry name" value="MeTrfase_TrmA_AS"/>
</dbReference>
<dbReference type="Gene3D" id="2.40.50.140">
    <property type="entry name" value="Nucleic acid-binding proteins"/>
    <property type="match status" value="1"/>
</dbReference>
<proteinExistence type="inferred from homology"/>
<keyword evidence="1 4" id="KW-0489">Methyltransferase</keyword>
<dbReference type="GO" id="GO:0070475">
    <property type="term" value="P:rRNA base methylation"/>
    <property type="evidence" value="ECO:0007669"/>
    <property type="project" value="TreeGrafter"/>
</dbReference>
<dbReference type="InterPro" id="IPR029063">
    <property type="entry name" value="SAM-dependent_MTases_sf"/>
</dbReference>
<evidence type="ECO:0000313" key="7">
    <source>
        <dbReference type="EMBL" id="CDR32891.1"/>
    </source>
</evidence>
<feature type="domain" description="TRAM" evidence="6">
    <location>
        <begin position="2"/>
        <end position="65"/>
    </location>
</feature>
<evidence type="ECO:0000313" key="8">
    <source>
        <dbReference type="Proteomes" id="UP000031552"/>
    </source>
</evidence>
<dbReference type="InterPro" id="IPR010280">
    <property type="entry name" value="U5_MeTrfase_fam"/>
</dbReference>
<accession>A0A090CXV5</accession>
<dbReference type="InterPro" id="IPR012340">
    <property type="entry name" value="NA-bd_OB-fold"/>
</dbReference>
<dbReference type="CDD" id="cd02440">
    <property type="entry name" value="AdoMet_MTases"/>
    <property type="match status" value="1"/>
</dbReference>
<dbReference type="NCBIfam" id="TIGR00479">
    <property type="entry name" value="rumA"/>
    <property type="match status" value="1"/>
</dbReference>
<keyword evidence="3 4" id="KW-0949">S-adenosyl-L-methionine</keyword>
<dbReference type="STRING" id="1437425.CSEC_0047"/>